<name>A0ABU6QGE6_9FABA</name>
<dbReference type="EMBL" id="JASCZI010000318">
    <property type="protein sequence ID" value="MED6111017.1"/>
    <property type="molecule type" value="Genomic_DNA"/>
</dbReference>
<comment type="caution">
    <text evidence="1">The sequence shown here is derived from an EMBL/GenBank/DDBJ whole genome shotgun (WGS) entry which is preliminary data.</text>
</comment>
<keyword evidence="2" id="KW-1185">Reference proteome</keyword>
<reference evidence="1 2" key="1">
    <citation type="journal article" date="2023" name="Plants (Basel)">
        <title>Bridging the Gap: Combining Genomics and Transcriptomics Approaches to Understand Stylosanthes scabra, an Orphan Legume from the Brazilian Caatinga.</title>
        <authorList>
            <person name="Ferreira-Neto J.R.C."/>
            <person name="da Silva M.D."/>
            <person name="Binneck E."/>
            <person name="de Melo N.F."/>
            <person name="da Silva R.H."/>
            <person name="de Melo A.L.T.M."/>
            <person name="Pandolfi V."/>
            <person name="Bustamante F.O."/>
            <person name="Brasileiro-Vidal A.C."/>
            <person name="Benko-Iseppon A.M."/>
        </authorList>
    </citation>
    <scope>NUCLEOTIDE SEQUENCE [LARGE SCALE GENOMIC DNA]</scope>
    <source>
        <tissue evidence="1">Leaves</tissue>
    </source>
</reference>
<protein>
    <submittedName>
        <fullName evidence="1">Uncharacterized protein</fullName>
    </submittedName>
</protein>
<evidence type="ECO:0000313" key="1">
    <source>
        <dbReference type="EMBL" id="MED6111017.1"/>
    </source>
</evidence>
<organism evidence="1 2">
    <name type="scientific">Stylosanthes scabra</name>
    <dbReference type="NCBI Taxonomy" id="79078"/>
    <lineage>
        <taxon>Eukaryota</taxon>
        <taxon>Viridiplantae</taxon>
        <taxon>Streptophyta</taxon>
        <taxon>Embryophyta</taxon>
        <taxon>Tracheophyta</taxon>
        <taxon>Spermatophyta</taxon>
        <taxon>Magnoliopsida</taxon>
        <taxon>eudicotyledons</taxon>
        <taxon>Gunneridae</taxon>
        <taxon>Pentapetalae</taxon>
        <taxon>rosids</taxon>
        <taxon>fabids</taxon>
        <taxon>Fabales</taxon>
        <taxon>Fabaceae</taxon>
        <taxon>Papilionoideae</taxon>
        <taxon>50 kb inversion clade</taxon>
        <taxon>dalbergioids sensu lato</taxon>
        <taxon>Dalbergieae</taxon>
        <taxon>Pterocarpus clade</taxon>
        <taxon>Stylosanthes</taxon>
    </lineage>
</organism>
<accession>A0ABU6QGE6</accession>
<sequence length="98" mass="10466">MAMALLVSAFQLLSHPRKSSHSDLATTVVHGRSFGGPKGRAASASSNRAELLFLDRRNHLGFVEIGEAILLLLRGFLGKSSLAATTYRVILISVLCSS</sequence>
<proteinExistence type="predicted"/>
<gene>
    <name evidence="1" type="ORF">PIB30_048478</name>
</gene>
<dbReference type="Proteomes" id="UP001341840">
    <property type="component" value="Unassembled WGS sequence"/>
</dbReference>
<evidence type="ECO:0000313" key="2">
    <source>
        <dbReference type="Proteomes" id="UP001341840"/>
    </source>
</evidence>